<comment type="catalytic activity">
    <reaction evidence="12">
        <text>L-seryl-[protein] + ATP = O-phospho-L-seryl-[protein] + ADP + H(+)</text>
        <dbReference type="Rhea" id="RHEA:17989"/>
        <dbReference type="Rhea" id="RHEA-COMP:9863"/>
        <dbReference type="Rhea" id="RHEA-COMP:11604"/>
        <dbReference type="ChEBI" id="CHEBI:15378"/>
        <dbReference type="ChEBI" id="CHEBI:29999"/>
        <dbReference type="ChEBI" id="CHEBI:30616"/>
        <dbReference type="ChEBI" id="CHEBI:83421"/>
        <dbReference type="ChEBI" id="CHEBI:456216"/>
        <dbReference type="EC" id="2.7.11.1"/>
    </reaction>
</comment>
<dbReference type="Ensembl" id="ENSGMOT00000006134.2">
    <property type="protein sequence ID" value="ENSGMOP00000005960.2"/>
    <property type="gene ID" value="ENSGMOG00000005592.2"/>
</dbReference>
<dbReference type="Gene3D" id="3.30.200.20">
    <property type="entry name" value="Phosphorylase Kinase, domain 1"/>
    <property type="match status" value="1"/>
</dbReference>
<dbReference type="RefSeq" id="XP_030195971.1">
    <property type="nucleotide sequence ID" value="XM_030340111.1"/>
</dbReference>
<evidence type="ECO:0000256" key="10">
    <source>
        <dbReference type="ARBA" id="ARBA00037982"/>
    </source>
</evidence>
<dbReference type="AlphaFoldDB" id="A0A8C4Z468"/>
<feature type="compositionally biased region" description="Low complexity" evidence="14">
    <location>
        <begin position="36"/>
        <end position="48"/>
    </location>
</feature>
<dbReference type="PANTHER" id="PTHR11042:SF183">
    <property type="entry name" value="MEMBRANE-ASSOCIATED TYROSINE- AND THREONINE-SPECIFIC CDC2-INHIBITORY KINASE"/>
    <property type="match status" value="1"/>
</dbReference>
<dbReference type="PROSITE" id="PS50011">
    <property type="entry name" value="PROTEIN_KINASE_DOM"/>
    <property type="match status" value="1"/>
</dbReference>
<evidence type="ECO:0000259" key="15">
    <source>
        <dbReference type="PROSITE" id="PS50011"/>
    </source>
</evidence>
<dbReference type="GO" id="GO:0004674">
    <property type="term" value="F:protein serine/threonine kinase activity"/>
    <property type="evidence" value="ECO:0007669"/>
    <property type="project" value="UniProtKB-KW"/>
</dbReference>
<keyword evidence="6" id="KW-0418">Kinase</keyword>
<comment type="similarity">
    <text evidence="10">Belongs to the protein kinase superfamily. Ser/Thr protein kinase family. GCN2 subfamily.</text>
</comment>
<dbReference type="PROSITE" id="PS00107">
    <property type="entry name" value="PROTEIN_KINASE_ATP"/>
    <property type="match status" value="1"/>
</dbReference>
<sequence>MMSVTMETNLSTTPLPLPVHFAHAEQSFSLKKRRLPFSSDSSSPHSSPVCLSRTLPPRPSAKGGCGSVSRVFTPRPSLWSPLSRSLIETQHPASLYDPGKPQSFFSQCFTHLGLLGRGSFGEVYKVLSHRDGRQYAVKRSVHRFRGGRERTWSVGEAGNHERLGPHPHILAFIAAWEEGDRLHIQTELCCTNLQLHAENQPANMDEATAWAYLCDLLLALQHLHSQGFVHLDVKPANVFLTRSGRLKLGDFGLMMELQPGGGGPVNGRGREDAQEGDPRYMAPELLRGEYGPAADVFSLGVSILELVCNMEVPKGGEGWQQLRKGCLPTEFTNVLSDELQTVLKMMLASEPLERASVPQLLSLPSVRRRLWRRRLSLFLQETALRVASLYQSTMLLSWKLWLFLRLPWLPSWKTPAPCTPPRDSWEKEFALPLTLWSSNARGSLEDDTVFMQEPLEHSMDLSPSFPERVRSRLSMGSTSTPLQRSPLRTPSPSPCLAPSAAHSSPSTHLRFDHSRSGTPPVYPDFPGSHRSRRGGSSRRLLEGEAEGTLSWDLSIEPKNLLRMFEDTAREDLR</sequence>
<proteinExistence type="inferred from homology"/>
<name>A0A8C4Z468_GADMO</name>
<comment type="catalytic activity">
    <reaction evidence="11">
        <text>L-threonyl-[protein] + ATP = O-phospho-L-threonyl-[protein] + ADP + H(+)</text>
        <dbReference type="Rhea" id="RHEA:46608"/>
        <dbReference type="Rhea" id="RHEA-COMP:11060"/>
        <dbReference type="Rhea" id="RHEA-COMP:11605"/>
        <dbReference type="ChEBI" id="CHEBI:15378"/>
        <dbReference type="ChEBI" id="CHEBI:30013"/>
        <dbReference type="ChEBI" id="CHEBI:30616"/>
        <dbReference type="ChEBI" id="CHEBI:61977"/>
        <dbReference type="ChEBI" id="CHEBI:456216"/>
        <dbReference type="EC" id="2.7.11.1"/>
    </reaction>
</comment>
<dbReference type="GO" id="GO:0005634">
    <property type="term" value="C:nucleus"/>
    <property type="evidence" value="ECO:0007669"/>
    <property type="project" value="TreeGrafter"/>
</dbReference>
<feature type="region of interest" description="Disordered" evidence="14">
    <location>
        <begin position="469"/>
        <end position="548"/>
    </location>
</feature>
<feature type="compositionally biased region" description="Low complexity" evidence="14">
    <location>
        <begin position="496"/>
        <end position="506"/>
    </location>
</feature>
<dbReference type="PROSITE" id="PS00108">
    <property type="entry name" value="PROTEIN_KINASE_ST"/>
    <property type="match status" value="1"/>
</dbReference>
<keyword evidence="7 13" id="KW-0067">ATP-binding</keyword>
<dbReference type="GeneID" id="115531083"/>
<evidence type="ECO:0000256" key="6">
    <source>
        <dbReference type="ARBA" id="ARBA00022777"/>
    </source>
</evidence>
<accession>A0A8C4Z468</accession>
<dbReference type="SUPFAM" id="SSF56112">
    <property type="entry name" value="Protein kinase-like (PK-like)"/>
    <property type="match status" value="1"/>
</dbReference>
<evidence type="ECO:0000256" key="7">
    <source>
        <dbReference type="ARBA" id="ARBA00022840"/>
    </source>
</evidence>
<keyword evidence="3" id="KW-0808">Transferase</keyword>
<dbReference type="InterPro" id="IPR017441">
    <property type="entry name" value="Protein_kinase_ATP_BS"/>
</dbReference>
<gene>
    <name evidence="16" type="primary">pkmyt1</name>
</gene>
<evidence type="ECO:0000256" key="4">
    <source>
        <dbReference type="ARBA" id="ARBA00022723"/>
    </source>
</evidence>
<feature type="domain" description="Protein kinase" evidence="15">
    <location>
        <begin position="109"/>
        <end position="366"/>
    </location>
</feature>
<keyword evidence="2" id="KW-0723">Serine/threonine-protein kinase</keyword>
<keyword evidence="17" id="KW-1185">Reference proteome</keyword>
<dbReference type="GO" id="GO:0110031">
    <property type="term" value="P:negative regulation of G2/MI transition of meiotic cell cycle"/>
    <property type="evidence" value="ECO:0007669"/>
    <property type="project" value="TreeGrafter"/>
</dbReference>
<keyword evidence="4" id="KW-0479">Metal-binding</keyword>
<organism evidence="16 17">
    <name type="scientific">Gadus morhua</name>
    <name type="common">Atlantic cod</name>
    <dbReference type="NCBI Taxonomy" id="8049"/>
    <lineage>
        <taxon>Eukaryota</taxon>
        <taxon>Metazoa</taxon>
        <taxon>Chordata</taxon>
        <taxon>Craniata</taxon>
        <taxon>Vertebrata</taxon>
        <taxon>Euteleostomi</taxon>
        <taxon>Actinopterygii</taxon>
        <taxon>Neopterygii</taxon>
        <taxon>Teleostei</taxon>
        <taxon>Neoteleostei</taxon>
        <taxon>Acanthomorphata</taxon>
        <taxon>Zeiogadaria</taxon>
        <taxon>Gadariae</taxon>
        <taxon>Gadiformes</taxon>
        <taxon>Gadoidei</taxon>
        <taxon>Gadidae</taxon>
        <taxon>Gadus</taxon>
    </lineage>
</organism>
<feature type="compositionally biased region" description="Polar residues" evidence="14">
    <location>
        <begin position="474"/>
        <end position="488"/>
    </location>
</feature>
<dbReference type="GeneTree" id="ENSGT00940000159427"/>
<evidence type="ECO:0000256" key="12">
    <source>
        <dbReference type="ARBA" id="ARBA00048679"/>
    </source>
</evidence>
<keyword evidence="9" id="KW-0131">Cell cycle</keyword>
<dbReference type="PANTHER" id="PTHR11042">
    <property type="entry name" value="EUKARYOTIC TRANSLATION INITIATION FACTOR 2-ALPHA KINASE EIF2-ALPHA KINASE -RELATED"/>
    <property type="match status" value="1"/>
</dbReference>
<evidence type="ECO:0000256" key="14">
    <source>
        <dbReference type="SAM" id="MobiDB-lite"/>
    </source>
</evidence>
<dbReference type="GO" id="GO:0046872">
    <property type="term" value="F:metal ion binding"/>
    <property type="evidence" value="ECO:0007669"/>
    <property type="project" value="UniProtKB-KW"/>
</dbReference>
<reference evidence="16" key="1">
    <citation type="submission" date="2025-08" db="UniProtKB">
        <authorList>
            <consortium name="Ensembl"/>
        </authorList>
    </citation>
    <scope>IDENTIFICATION</scope>
</reference>
<dbReference type="GO" id="GO:0005524">
    <property type="term" value="F:ATP binding"/>
    <property type="evidence" value="ECO:0007669"/>
    <property type="project" value="UniProtKB-UniRule"/>
</dbReference>
<protein>
    <recommendedName>
        <fullName evidence="1">non-specific serine/threonine protein kinase</fullName>
        <ecNumber evidence="1">2.7.11.1</ecNumber>
    </recommendedName>
</protein>
<dbReference type="InterPro" id="IPR000719">
    <property type="entry name" value="Prot_kinase_dom"/>
</dbReference>
<dbReference type="EC" id="2.7.11.1" evidence="1"/>
<dbReference type="InterPro" id="IPR011009">
    <property type="entry name" value="Kinase-like_dom_sf"/>
</dbReference>
<evidence type="ECO:0000256" key="2">
    <source>
        <dbReference type="ARBA" id="ARBA00022527"/>
    </source>
</evidence>
<dbReference type="InterPro" id="IPR050339">
    <property type="entry name" value="CC_SR_Kinase"/>
</dbReference>
<evidence type="ECO:0000256" key="3">
    <source>
        <dbReference type="ARBA" id="ARBA00022679"/>
    </source>
</evidence>
<dbReference type="OMA" id="PCTPPKD"/>
<dbReference type="Gene3D" id="1.10.510.10">
    <property type="entry name" value="Transferase(Phosphotransferase) domain 1"/>
    <property type="match status" value="1"/>
</dbReference>
<dbReference type="SMART" id="SM00220">
    <property type="entry name" value="S_TKc"/>
    <property type="match status" value="1"/>
</dbReference>
<dbReference type="InterPro" id="IPR008271">
    <property type="entry name" value="Ser/Thr_kinase_AS"/>
</dbReference>
<dbReference type="Pfam" id="PF00069">
    <property type="entry name" value="Pkinase"/>
    <property type="match status" value="1"/>
</dbReference>
<evidence type="ECO:0000313" key="16">
    <source>
        <dbReference type="Ensembl" id="ENSGMOP00000005960.2"/>
    </source>
</evidence>
<dbReference type="GO" id="GO:0000139">
    <property type="term" value="C:Golgi membrane"/>
    <property type="evidence" value="ECO:0007669"/>
    <property type="project" value="UniProtKB-SubCell"/>
</dbReference>
<dbReference type="Proteomes" id="UP000694546">
    <property type="component" value="Chromosome 18"/>
</dbReference>
<evidence type="ECO:0000256" key="9">
    <source>
        <dbReference type="ARBA" id="ARBA00023306"/>
    </source>
</evidence>
<evidence type="ECO:0000256" key="5">
    <source>
        <dbReference type="ARBA" id="ARBA00022741"/>
    </source>
</evidence>
<feature type="binding site" evidence="13">
    <location>
        <position position="138"/>
    </location>
    <ligand>
        <name>ATP</name>
        <dbReference type="ChEBI" id="CHEBI:30616"/>
    </ligand>
</feature>
<evidence type="ECO:0000313" key="17">
    <source>
        <dbReference type="Proteomes" id="UP000694546"/>
    </source>
</evidence>
<reference evidence="16" key="2">
    <citation type="submission" date="2025-09" db="UniProtKB">
        <authorList>
            <consortium name="Ensembl"/>
        </authorList>
    </citation>
    <scope>IDENTIFICATION</scope>
</reference>
<evidence type="ECO:0000256" key="8">
    <source>
        <dbReference type="ARBA" id="ARBA00022842"/>
    </source>
</evidence>
<evidence type="ECO:0000256" key="1">
    <source>
        <dbReference type="ARBA" id="ARBA00012513"/>
    </source>
</evidence>
<keyword evidence="5 13" id="KW-0547">Nucleotide-binding</keyword>
<keyword evidence="8" id="KW-0460">Magnesium</keyword>
<feature type="region of interest" description="Disordered" evidence="14">
    <location>
        <begin position="35"/>
        <end position="67"/>
    </location>
</feature>
<evidence type="ECO:0000256" key="11">
    <source>
        <dbReference type="ARBA" id="ARBA00047899"/>
    </source>
</evidence>
<dbReference type="GO" id="GO:0051321">
    <property type="term" value="P:meiotic cell cycle"/>
    <property type="evidence" value="ECO:0007669"/>
    <property type="project" value="TreeGrafter"/>
</dbReference>
<evidence type="ECO:0000256" key="13">
    <source>
        <dbReference type="PROSITE-ProRule" id="PRU10141"/>
    </source>
</evidence>